<dbReference type="SUPFAM" id="SSF53927">
    <property type="entry name" value="Cytidine deaminase-like"/>
    <property type="match status" value="1"/>
</dbReference>
<feature type="domain" description="CMP/dCMP-type deaminase" evidence="3">
    <location>
        <begin position="3"/>
        <end position="114"/>
    </location>
</feature>
<keyword evidence="2" id="KW-0862">Zinc</keyword>
<sequence length="153" mass="16943">MKPDHQKFLQVAITEAQKAGVKKEVPIGAVIVDANGNIIGRGRNQTHAKKDGLGHAELVALRQAQRKLGDWRFPGAKIYVTLEPCLMCLGAIGNARIKEVYYGLADPLFGSIESKLTNKQVKKMFPKLECFKLPDDGTVAGLMKQFFHGLRKR</sequence>
<proteinExistence type="predicted"/>
<dbReference type="CDD" id="cd01285">
    <property type="entry name" value="nucleoside_deaminase"/>
    <property type="match status" value="1"/>
</dbReference>
<dbReference type="PANTHER" id="PTHR11079">
    <property type="entry name" value="CYTOSINE DEAMINASE FAMILY MEMBER"/>
    <property type="match status" value="1"/>
</dbReference>
<comment type="caution">
    <text evidence="4">The sequence shown here is derived from an EMBL/GenBank/DDBJ whole genome shotgun (WGS) entry which is preliminary data.</text>
</comment>
<evidence type="ECO:0000256" key="2">
    <source>
        <dbReference type="ARBA" id="ARBA00022833"/>
    </source>
</evidence>
<dbReference type="InterPro" id="IPR016192">
    <property type="entry name" value="APOBEC/CMP_deaminase_Zn-bd"/>
</dbReference>
<dbReference type="Pfam" id="PF00383">
    <property type="entry name" value="dCMP_cyt_deam_1"/>
    <property type="match status" value="1"/>
</dbReference>
<organism evidence="4 5">
    <name type="scientific">candidate division Kazan bacterium RIFCSPLOWO2_01_FULL_45_19</name>
    <dbReference type="NCBI Taxonomy" id="1798538"/>
    <lineage>
        <taxon>Bacteria</taxon>
        <taxon>Bacteria division Kazan-3B-28</taxon>
    </lineage>
</organism>
<dbReference type="Proteomes" id="UP000178085">
    <property type="component" value="Unassembled WGS sequence"/>
</dbReference>
<protein>
    <recommendedName>
        <fullName evidence="3">CMP/dCMP-type deaminase domain-containing protein</fullName>
    </recommendedName>
</protein>
<dbReference type="EMBL" id="METD01000001">
    <property type="protein sequence ID" value="OGB73630.1"/>
    <property type="molecule type" value="Genomic_DNA"/>
</dbReference>
<dbReference type="PROSITE" id="PS00903">
    <property type="entry name" value="CYT_DCMP_DEAMINASES_1"/>
    <property type="match status" value="1"/>
</dbReference>
<evidence type="ECO:0000256" key="1">
    <source>
        <dbReference type="ARBA" id="ARBA00022723"/>
    </source>
</evidence>
<name>A0A1F4NQE8_UNCK3</name>
<reference evidence="4 5" key="1">
    <citation type="journal article" date="2016" name="Nat. Commun.">
        <title>Thousands of microbial genomes shed light on interconnected biogeochemical processes in an aquifer system.</title>
        <authorList>
            <person name="Anantharaman K."/>
            <person name="Brown C.T."/>
            <person name="Hug L.A."/>
            <person name="Sharon I."/>
            <person name="Castelle C.J."/>
            <person name="Probst A.J."/>
            <person name="Thomas B.C."/>
            <person name="Singh A."/>
            <person name="Wilkins M.J."/>
            <person name="Karaoz U."/>
            <person name="Brodie E.L."/>
            <person name="Williams K.H."/>
            <person name="Hubbard S.S."/>
            <person name="Banfield J.F."/>
        </authorList>
    </citation>
    <scope>NUCLEOTIDE SEQUENCE [LARGE SCALE GENOMIC DNA]</scope>
</reference>
<dbReference type="GO" id="GO:0052717">
    <property type="term" value="F:tRNA-specific adenosine-34 deaminase activity"/>
    <property type="evidence" value="ECO:0007669"/>
    <property type="project" value="UniProtKB-EC"/>
</dbReference>
<dbReference type="InterPro" id="IPR002125">
    <property type="entry name" value="CMP_dCMP_dom"/>
</dbReference>
<dbReference type="PANTHER" id="PTHR11079:SF179">
    <property type="entry name" value="TRNA(ADENINE(34)) DEAMINASE, CHLOROPLASTIC"/>
    <property type="match status" value="1"/>
</dbReference>
<dbReference type="GO" id="GO:0008270">
    <property type="term" value="F:zinc ion binding"/>
    <property type="evidence" value="ECO:0007669"/>
    <property type="project" value="InterPro"/>
</dbReference>
<dbReference type="Gene3D" id="3.40.140.10">
    <property type="entry name" value="Cytidine Deaminase, domain 2"/>
    <property type="match status" value="1"/>
</dbReference>
<accession>A0A1F4NQE8</accession>
<gene>
    <name evidence="4" type="ORF">A3K51_02180</name>
</gene>
<evidence type="ECO:0000259" key="3">
    <source>
        <dbReference type="PROSITE" id="PS51747"/>
    </source>
</evidence>
<evidence type="ECO:0000313" key="5">
    <source>
        <dbReference type="Proteomes" id="UP000178085"/>
    </source>
</evidence>
<dbReference type="PROSITE" id="PS51747">
    <property type="entry name" value="CYT_DCMP_DEAMINASES_2"/>
    <property type="match status" value="1"/>
</dbReference>
<evidence type="ECO:0000313" key="4">
    <source>
        <dbReference type="EMBL" id="OGB73630.1"/>
    </source>
</evidence>
<keyword evidence="1" id="KW-0479">Metal-binding</keyword>
<dbReference type="InterPro" id="IPR016193">
    <property type="entry name" value="Cytidine_deaminase-like"/>
</dbReference>
<dbReference type="GO" id="GO:0002100">
    <property type="term" value="P:tRNA wobble adenosine to inosine editing"/>
    <property type="evidence" value="ECO:0007669"/>
    <property type="project" value="InterPro"/>
</dbReference>
<dbReference type="AlphaFoldDB" id="A0A1F4NQE8"/>